<evidence type="ECO:0000313" key="3">
    <source>
        <dbReference type="Proteomes" id="UP001162156"/>
    </source>
</evidence>
<comment type="caution">
    <text evidence="2">The sequence shown here is derived from an EMBL/GenBank/DDBJ whole genome shotgun (WGS) entry which is preliminary data.</text>
</comment>
<evidence type="ECO:0000313" key="2">
    <source>
        <dbReference type="EMBL" id="KAJ8928687.1"/>
    </source>
</evidence>
<protein>
    <submittedName>
        <fullName evidence="2">Uncharacterized protein</fullName>
    </submittedName>
</protein>
<dbReference type="PANTHER" id="PTHR34239:SF2">
    <property type="entry name" value="TRANSPOSABLE ELEMENT P TRANSPOSASE_THAP9 CONSERVED DOMAIN-CONTAINING PROTEIN"/>
    <property type="match status" value="1"/>
</dbReference>
<accession>A0AAV8WR03</accession>
<sequence>MWGSLWNPQSTRDARLISLQTQIGACLSITGKALTLLLNKEGQAETGDRQLIELLSDAGRLLADVHHSESISRRKLLGFGLNKKFKTTLEEAPLGEWLFGENLEERLKTAKVIERSSSELKASTSRPLAKQPTRKVFKTLNSHRPSHRQYKASRQDGQKYTYQGGRSAPPRLRSPYRKLQTKPRRYHYIVYVNLQVD</sequence>
<evidence type="ECO:0000256" key="1">
    <source>
        <dbReference type="SAM" id="MobiDB-lite"/>
    </source>
</evidence>
<organism evidence="2 3">
    <name type="scientific">Rhamnusium bicolor</name>
    <dbReference type="NCBI Taxonomy" id="1586634"/>
    <lineage>
        <taxon>Eukaryota</taxon>
        <taxon>Metazoa</taxon>
        <taxon>Ecdysozoa</taxon>
        <taxon>Arthropoda</taxon>
        <taxon>Hexapoda</taxon>
        <taxon>Insecta</taxon>
        <taxon>Pterygota</taxon>
        <taxon>Neoptera</taxon>
        <taxon>Endopterygota</taxon>
        <taxon>Coleoptera</taxon>
        <taxon>Polyphaga</taxon>
        <taxon>Cucujiformia</taxon>
        <taxon>Chrysomeloidea</taxon>
        <taxon>Cerambycidae</taxon>
        <taxon>Lepturinae</taxon>
        <taxon>Rhagiini</taxon>
        <taxon>Rhamnusium</taxon>
    </lineage>
</organism>
<dbReference type="EMBL" id="JANEYF010005296">
    <property type="protein sequence ID" value="KAJ8928687.1"/>
    <property type="molecule type" value="Genomic_DNA"/>
</dbReference>
<reference evidence="2" key="1">
    <citation type="journal article" date="2023" name="Insect Mol. Biol.">
        <title>Genome sequencing provides insights into the evolution of gene families encoding plant cell wall-degrading enzymes in longhorned beetles.</title>
        <authorList>
            <person name="Shin N.R."/>
            <person name="Okamura Y."/>
            <person name="Kirsch R."/>
            <person name="Pauchet Y."/>
        </authorList>
    </citation>
    <scope>NUCLEOTIDE SEQUENCE</scope>
    <source>
        <strain evidence="2">RBIC_L_NR</strain>
    </source>
</reference>
<gene>
    <name evidence="2" type="ORF">NQ314_018697</name>
</gene>
<name>A0AAV8WR03_9CUCU</name>
<feature type="region of interest" description="Disordered" evidence="1">
    <location>
        <begin position="116"/>
        <end position="174"/>
    </location>
</feature>
<keyword evidence="3" id="KW-1185">Reference proteome</keyword>
<dbReference type="AlphaFoldDB" id="A0AAV8WR03"/>
<dbReference type="PANTHER" id="PTHR34239">
    <property type="entry name" value="APPLE DOMAIN-CONTAINING PROTEIN"/>
    <property type="match status" value="1"/>
</dbReference>
<proteinExistence type="predicted"/>
<dbReference type="Proteomes" id="UP001162156">
    <property type="component" value="Unassembled WGS sequence"/>
</dbReference>